<organism evidence="6 7">
    <name type="scientific">Pleurodeles waltl</name>
    <name type="common">Iberian ribbed newt</name>
    <dbReference type="NCBI Taxonomy" id="8319"/>
    <lineage>
        <taxon>Eukaryota</taxon>
        <taxon>Metazoa</taxon>
        <taxon>Chordata</taxon>
        <taxon>Craniata</taxon>
        <taxon>Vertebrata</taxon>
        <taxon>Euteleostomi</taxon>
        <taxon>Amphibia</taxon>
        <taxon>Batrachia</taxon>
        <taxon>Caudata</taxon>
        <taxon>Salamandroidea</taxon>
        <taxon>Salamandridae</taxon>
        <taxon>Pleurodelinae</taxon>
        <taxon>Pleurodeles</taxon>
    </lineage>
</organism>
<feature type="compositionally biased region" description="Basic and acidic residues" evidence="4">
    <location>
        <begin position="1806"/>
        <end position="1815"/>
    </location>
</feature>
<evidence type="ECO:0000256" key="1">
    <source>
        <dbReference type="ARBA" id="ARBA00004286"/>
    </source>
</evidence>
<evidence type="ECO:0000256" key="3">
    <source>
        <dbReference type="ARBA" id="ARBA00022454"/>
    </source>
</evidence>
<feature type="compositionally biased region" description="Basic and acidic residues" evidence="4">
    <location>
        <begin position="913"/>
        <end position="925"/>
    </location>
</feature>
<feature type="compositionally biased region" description="Low complexity" evidence="4">
    <location>
        <begin position="2217"/>
        <end position="2234"/>
    </location>
</feature>
<feature type="compositionally biased region" description="Basic and acidic residues" evidence="4">
    <location>
        <begin position="2063"/>
        <end position="2072"/>
    </location>
</feature>
<feature type="region of interest" description="Disordered" evidence="4">
    <location>
        <begin position="314"/>
        <end position="354"/>
    </location>
</feature>
<evidence type="ECO:0000313" key="6">
    <source>
        <dbReference type="EMBL" id="KAJ1214217.1"/>
    </source>
</evidence>
<feature type="compositionally biased region" description="Acidic residues" evidence="4">
    <location>
        <begin position="496"/>
        <end position="511"/>
    </location>
</feature>
<feature type="compositionally biased region" description="Basic and acidic residues" evidence="4">
    <location>
        <begin position="661"/>
        <end position="670"/>
    </location>
</feature>
<feature type="compositionally biased region" description="Basic and acidic residues" evidence="4">
    <location>
        <begin position="857"/>
        <end position="896"/>
    </location>
</feature>
<keyword evidence="3" id="KW-0158">Chromosome</keyword>
<feature type="region of interest" description="Disordered" evidence="4">
    <location>
        <begin position="1748"/>
        <end position="2272"/>
    </location>
</feature>
<reference evidence="6" key="1">
    <citation type="journal article" date="2022" name="bioRxiv">
        <title>Sequencing and chromosome-scale assembly of the giantPleurodeles waltlgenome.</title>
        <authorList>
            <person name="Brown T."/>
            <person name="Elewa A."/>
            <person name="Iarovenko S."/>
            <person name="Subramanian E."/>
            <person name="Araus A.J."/>
            <person name="Petzold A."/>
            <person name="Susuki M."/>
            <person name="Suzuki K.-i.T."/>
            <person name="Hayashi T."/>
            <person name="Toyoda A."/>
            <person name="Oliveira C."/>
            <person name="Osipova E."/>
            <person name="Leigh N.D."/>
            <person name="Simon A."/>
            <person name="Yun M.H."/>
        </authorList>
    </citation>
    <scope>NUCLEOTIDE SEQUENCE</scope>
    <source>
        <strain evidence="6">20211129_DDA</strain>
        <tissue evidence="6">Liver</tissue>
    </source>
</reference>
<comment type="similarity">
    <text evidence="2">Belongs to the BOD1 family.</text>
</comment>
<evidence type="ECO:0000313" key="7">
    <source>
        <dbReference type="Proteomes" id="UP001066276"/>
    </source>
</evidence>
<feature type="compositionally biased region" description="Polar residues" evidence="4">
    <location>
        <begin position="1911"/>
        <end position="1921"/>
    </location>
</feature>
<feature type="compositionally biased region" description="Basic and acidic residues" evidence="4">
    <location>
        <begin position="2111"/>
        <end position="2120"/>
    </location>
</feature>
<feature type="compositionally biased region" description="Polar residues" evidence="4">
    <location>
        <begin position="899"/>
        <end position="912"/>
    </location>
</feature>
<feature type="region of interest" description="Disordered" evidence="4">
    <location>
        <begin position="175"/>
        <end position="244"/>
    </location>
</feature>
<comment type="subcellular location">
    <subcellularLocation>
        <location evidence="1">Chromosome</location>
    </subcellularLocation>
</comment>
<feature type="region of interest" description="Disordered" evidence="4">
    <location>
        <begin position="1271"/>
        <end position="1327"/>
    </location>
</feature>
<feature type="compositionally biased region" description="Basic and acidic residues" evidence="4">
    <location>
        <begin position="1640"/>
        <end position="1657"/>
    </location>
</feature>
<feature type="compositionally biased region" description="Polar residues" evidence="4">
    <location>
        <begin position="2629"/>
        <end position="2645"/>
    </location>
</feature>
<feature type="compositionally biased region" description="Polar residues" evidence="4">
    <location>
        <begin position="512"/>
        <end position="524"/>
    </location>
</feature>
<feature type="compositionally biased region" description="Polar residues" evidence="4">
    <location>
        <begin position="134"/>
        <end position="147"/>
    </location>
</feature>
<feature type="region of interest" description="Disordered" evidence="4">
    <location>
        <begin position="637"/>
        <end position="1003"/>
    </location>
</feature>
<feature type="compositionally biased region" description="Low complexity" evidence="4">
    <location>
        <begin position="1783"/>
        <end position="1793"/>
    </location>
</feature>
<feature type="region of interest" description="Disordered" evidence="4">
    <location>
        <begin position="2288"/>
        <end position="2310"/>
    </location>
</feature>
<feature type="compositionally biased region" description="Basic and acidic residues" evidence="4">
    <location>
        <begin position="1020"/>
        <end position="1044"/>
    </location>
</feature>
<feature type="region of interest" description="Disordered" evidence="4">
    <location>
        <begin position="579"/>
        <end position="616"/>
    </location>
</feature>
<feature type="compositionally biased region" description="Basic and acidic residues" evidence="4">
    <location>
        <begin position="2015"/>
        <end position="2024"/>
    </location>
</feature>
<keyword evidence="7" id="KW-1185">Reference proteome</keyword>
<feature type="compositionally biased region" description="Basic and acidic residues" evidence="4">
    <location>
        <begin position="677"/>
        <end position="717"/>
    </location>
</feature>
<feature type="region of interest" description="Disordered" evidence="4">
    <location>
        <begin position="1547"/>
        <end position="1567"/>
    </location>
</feature>
<dbReference type="GO" id="GO:0005694">
    <property type="term" value="C:chromosome"/>
    <property type="evidence" value="ECO:0007669"/>
    <property type="project" value="UniProtKB-SubCell"/>
</dbReference>
<evidence type="ECO:0000256" key="2">
    <source>
        <dbReference type="ARBA" id="ARBA00008463"/>
    </source>
</evidence>
<sequence length="3224" mass="352220">MANPQPGDPKLVAQIVNRLKSQGLFDQFRRDCLADVDTKPAYQNLRQRVDSFVSNHLAGHTWSPHLNKNQLRNNIRQQVLNSGMLESGIDRIISQVVDPKINQMFRPQVEKAVHEFLNTVHIREEASVSIIQNEENNDSSGGTQQGLSAVGPSGNVANDAMSILETISSLNQEACAARSSTETPVLKGTERVSKKLLPQHNLDSTIEKDHSSEEAQEKRDTQEKSGPEPQEEGGDTILNHEDLRDAPSTSDEIMNLLKEAGSGSLSGAEGVLEIAEKCKVTDKNEERKPKTIDKSDEKKVKLIEKSDEKKVNVMEKVKEQNVNDYEKSDDSRVKPTKEPDKSDGQKVKEIDMSEEQIAKLIDKCEDQKAKKIDKSVKLDILEKDKREDKQENKTDRKEEKRESKAEKKIDHSKKNDDRLKSKEERTWKEREADSRKHATYDRPSSKYRASQVLKQDYSSEDSDSDSLTDITVSSVHTSDLSSFEEESEGVPAVSDSTEEGEITSDDDDENLDSQSKTNPQTGEQSDGKTKIVRHSYVHKPYLYSRYYSDSDDEQTVEQHRQSIARAKEERLIQRQINREKLEEKRKQKALEKAKGLKTVNPKSTGKIGGEGSSSKGCLKDVLKEQIFLEKKVLLSIQRQRESRLSESSWKRRYDYSEEDSRDSYKSETFEKLSSTSKDPKHVRSDSSHSKSSRRSAEPQHITDEKKDDTKIEREQKRKTSLLEGIADECETRDAKKRVDRLESNNEEPQKKKISSKTEKLKKEGNHVDSHTSRSATKKDLKSSREKAARERNLSDDKSSSKHRHKTDTAQKAVEDLDSRSSERGLKGEEKQSKSSSDDKTDRKSKHKSEKKPLASSKEGRTDDSMCRESSRKERSISTEKSRSEHKSRRSIGESKTHRNSQGRLKESSSASQKKTETHLEEKCDLDSANSDSNSKHEESLHKDRRRTKSSSEEKSLLKSKSKSSSKPSKSNDSESHEVTQNPAKDTNLPGGDTSKTSEDSVLKESIVSKLQRIAYSGISSEKESCHKMKHQSGDKASERYKSDLQDLSLCKPDKKNSTECNKSRSLKQCSREIRKEETCKLEDKPLEESPDKLQGGSVALAKKANKKNILDSRREIIPADKTVETPQIPTLKTLDGNVLAHKNLLGNCESYSYSEKESELMEIDSVEVLTNVSKSNGNLPTDSILDKGETVLHISADQSVDRGELKAAKAILTLESQVQCSNSSTKLYSSTQNVDSKALGANNCSEKHVMKQGIHQAIKQYAKINAVPNDEGMHVQGRPISQQSEKKSSLNKGPTSFVISSSTSTSVAKSPTDEERNYESLSGSGLEVNPHLEKNRIVFLTHGLLENIKVAKEAGKETCEKESFEGMHEVENSDKALIGLHTEDREIVKLSNAEKVAHDIKAAVTGIILSTNTSGPEQSRMDVGAEIDATIAENKGTKPNVYSEIIGKADSETACKVEATVTSESVMECGTSVDVGTTTESKAWLSVHCSEILKRDLLTGSVAEGSGILVNEARTETSPCHNSTEKDENGVVDSRTKEDTCFNTRMDAEKKKHSGTESREAKIPGIRTSPENKVESTVIDLNADNVIGTLRHPAKDDEATSSSTVIDNSIGRTKDTSPMMSAEKDSENAASSSGTVTGKNIKDRFVGSKTATEKDTENAATSSTTLADRSVCKNKVLWFLKKEGEAASSSSNTVMSTSNSNNKEDVESEVAIMSSEYDGEDSATSSGSLVGTSTWEIKVVKQCLQNEGEEAASSSESIMNTNTEERAASSSETIVERNAEQRAATSSGTATGTNTRERAASSSESTLDRITDERTASSSENMVERNTEERAASSSETMVNRNTEETTSSSSETVVDRNTDEELTASSSGTIVHEHTGENAASSSLITEDPHTEDHTTSSSEIAVSRHTQERAASSSETVVNRNREERTASSSGTMNDRNAEERTTSSSETTEGRNTGEPAASSSENVGDRNGEERTASSSGTMNDRNAEERTTSSSETTEGRNTGEPAASSSENVGDRNGEERTASSSGTMNDRNAEERTTSSSETTEGRNTGEPAASSSENVGDRNGEERTASSSGTMHDRNAEERTTSSSETTDGRNTGEPAASSSENVGDRNGEERTASSSGTMEGKNTEERRASSSETTVDRRTEEHAASSSETLVKLNTKARTASSTVSIVDACAEERTASSSGTMIDGNTEERTASSSGTVMDRSSDERAASSSGATTYGGTEETAASSSGTALDGNIEDRAASSSETILAGSAGERTASSTGSLMDRIKEKRAEVVMMCTQKNREDATSSSNTSSDNVGTETDTPTAMHRVVVYVEDNENSIGEGDLGNSSHVALREGASVSSATNVKGSDSGLPSTRLNITQNDDAQKLTINNEEITDTVQTETVVIRDHIEDKDDAVSSAGSEEKHLRFTLGVRQHFENTATELSETEGDRTVTSAGTIVSIPSLTFENSGESESNVSCANLEKVDDVDGVSCANGVYPVEAALFEVEKKENEAIVAADNLPERDFEGALSDKCIERDEADAMASSILDHPGQIEVPKFGSEEGESAVTSTGITVEEQSGGVAACTEIGSEDFMIDSGVEEKDKGNLNMKDVKEGNLSEDDESAITSTGTKEDEEGEGIVTSTGTGNEDSSSCTGTEENVVVPDIAGVEEPMLSTGLDQNKDEVMVTAASVCEQQPLHTMTSVTAEMEVHVSYSSANNAIEDAVSSADPEELYINSSLTSASKNSQCMILEDKENFHETSLTTVDDDENVIAVACEQENTESSSTATVSEIVEATQIRPETEKCEDLMCSASIREGESECAKEKIENSIVLSATVEAEVSVSTEFKDEVHQSQCHVNEVECITTGKNTKAFDSSLIKTVVDSKSFEANMLGNIASTEATYQKSQTHSLPVEETLMQESLGSQSSGNTNLLAKLSSERNEEQNSNSSHSIIQQDDSSNRNKAIDGHKQQNKTEPCDPEQKICKSVEPDKVTTGEDTSESFVKDTVVVEKRKRGRPKKQPVPTPETQNPLKKDDSEGDCPSDLKPQSCTSPKGTPSEDSEKHGEKSSTDDDASDKIKECLPRKGRKPKRSFSSTEETDIVEPKRKRQKSESTVKENDEEDDDDDDDDDDEVDDEDEDNRGATTRAASRLEAQRKQPHKPTTRAASKLGIPEPNSSRDRRTAKEKLTAETKSAKSPHLGSKLQPGSSMKRRRETSPQPARTRGQQAQEETQIKRRKQQ</sequence>
<feature type="region of interest" description="Disordered" evidence="4">
    <location>
        <begin position="2922"/>
        <end position="3224"/>
    </location>
</feature>
<feature type="compositionally biased region" description="Low complexity" evidence="4">
    <location>
        <begin position="1945"/>
        <end position="1958"/>
    </location>
</feature>
<feature type="compositionally biased region" description="Polar residues" evidence="4">
    <location>
        <begin position="1600"/>
        <end position="1619"/>
    </location>
</feature>
<feature type="compositionally biased region" description="Low complexity" evidence="4">
    <location>
        <begin position="1993"/>
        <end position="2006"/>
    </location>
</feature>
<feature type="compositionally biased region" description="Polar residues" evidence="4">
    <location>
        <begin position="3031"/>
        <end position="3040"/>
    </location>
</feature>
<gene>
    <name evidence="6" type="ORF">NDU88_001842</name>
</gene>
<dbReference type="Pfam" id="PF05205">
    <property type="entry name" value="COMPASS-Shg1"/>
    <property type="match status" value="1"/>
</dbReference>
<feature type="compositionally biased region" description="Basic and acidic residues" evidence="4">
    <location>
        <begin position="637"/>
        <end position="655"/>
    </location>
</feature>
<evidence type="ECO:0000259" key="5">
    <source>
        <dbReference type="Pfam" id="PF05205"/>
    </source>
</evidence>
<feature type="region of interest" description="Disordered" evidence="4">
    <location>
        <begin position="1017"/>
        <end position="1069"/>
    </location>
</feature>
<feature type="compositionally biased region" description="Basic and acidic residues" evidence="4">
    <location>
        <begin position="2079"/>
        <end position="2088"/>
    </location>
</feature>
<feature type="compositionally biased region" description="Basic and acidic residues" evidence="4">
    <location>
        <begin position="1547"/>
        <end position="1562"/>
    </location>
</feature>
<feature type="compositionally biased region" description="Basic and acidic residues" evidence="4">
    <location>
        <begin position="806"/>
        <end position="841"/>
    </location>
</feature>
<feature type="region of interest" description="Disordered" evidence="4">
    <location>
        <begin position="2347"/>
        <end position="2366"/>
    </location>
</feature>
<dbReference type="EMBL" id="JANPWB010000001">
    <property type="protein sequence ID" value="KAJ1214217.1"/>
    <property type="molecule type" value="Genomic_DNA"/>
</dbReference>
<name>A0AAV7WNM9_PLEWA</name>
<feature type="compositionally biased region" description="Low complexity" evidence="4">
    <location>
        <begin position="2295"/>
        <end position="2304"/>
    </location>
</feature>
<comment type="caution">
    <text evidence="6">The sequence shown here is derived from an EMBL/GenBank/DDBJ whole genome shotgun (WGS) entry which is preliminary data.</text>
</comment>
<feature type="compositionally biased region" description="Low complexity" evidence="4">
    <location>
        <begin position="2041"/>
        <end position="2054"/>
    </location>
</feature>
<feature type="compositionally biased region" description="Polar residues" evidence="4">
    <location>
        <begin position="1832"/>
        <end position="1841"/>
    </location>
</feature>
<feature type="compositionally biased region" description="Basic and acidic residues" evidence="4">
    <location>
        <begin position="3045"/>
        <end position="3068"/>
    </location>
</feature>
<feature type="region of interest" description="Disordered" evidence="4">
    <location>
        <begin position="375"/>
        <end position="534"/>
    </location>
</feature>
<feature type="compositionally biased region" description="Basic and acidic residues" evidence="4">
    <location>
        <begin position="1822"/>
        <end position="1831"/>
    </location>
</feature>
<feature type="compositionally biased region" description="Polar residues" evidence="4">
    <location>
        <begin position="2165"/>
        <end position="2174"/>
    </location>
</feature>
<feature type="region of interest" description="Disordered" evidence="4">
    <location>
        <begin position="2599"/>
        <end position="2645"/>
    </location>
</feature>
<dbReference type="PANTHER" id="PTHR47391">
    <property type="entry name" value="BIORIENTATION OF CHROMOSOMES IN CELL DIVISION 1 LIKE 1"/>
    <property type="match status" value="1"/>
</dbReference>
<feature type="compositionally biased region" description="Basic and acidic residues" evidence="4">
    <location>
        <begin position="2944"/>
        <end position="2955"/>
    </location>
</feature>
<accession>A0AAV7WNM9</accession>
<feature type="compositionally biased region" description="Basic and acidic residues" evidence="4">
    <location>
        <begin position="2961"/>
        <end position="2980"/>
    </location>
</feature>
<dbReference type="Proteomes" id="UP001066276">
    <property type="component" value="Chromosome 1_1"/>
</dbReference>
<proteinExistence type="inferred from homology"/>
<dbReference type="InterPro" id="IPR043244">
    <property type="entry name" value="BOD1L1"/>
</dbReference>
<feature type="compositionally biased region" description="Basic and acidic residues" evidence="4">
    <location>
        <begin position="205"/>
        <end position="226"/>
    </location>
</feature>
<evidence type="ECO:0000256" key="4">
    <source>
        <dbReference type="SAM" id="MobiDB-lite"/>
    </source>
</evidence>
<feature type="domain" description="BOD1/SHG1" evidence="5">
    <location>
        <begin position="14"/>
        <end position="110"/>
    </location>
</feature>
<feature type="compositionally biased region" description="Polar residues" evidence="4">
    <location>
        <begin position="1628"/>
        <end position="1638"/>
    </location>
</feature>
<feature type="compositionally biased region" description="Basic and acidic residues" evidence="4">
    <location>
        <begin position="1967"/>
        <end position="1976"/>
    </location>
</feature>
<dbReference type="PANTHER" id="PTHR47391:SF1">
    <property type="entry name" value="BIORIENTATION OF CHROMOSOMES IN CELL DIVISION 1 LIKE 1"/>
    <property type="match status" value="1"/>
</dbReference>
<feature type="compositionally biased region" description="Basic and acidic residues" evidence="4">
    <location>
        <begin position="739"/>
        <end position="799"/>
    </location>
</feature>
<feature type="compositionally biased region" description="Acidic residues" evidence="4">
    <location>
        <begin position="3103"/>
        <end position="3124"/>
    </location>
</feature>
<dbReference type="InterPro" id="IPR055264">
    <property type="entry name" value="BOD1/SHG1_dom"/>
</dbReference>
<feature type="compositionally biased region" description="Low complexity" evidence="4">
    <location>
        <begin position="1295"/>
        <end position="1310"/>
    </location>
</feature>
<protein>
    <recommendedName>
        <fullName evidence="5">BOD1/SHG1 domain-containing protein</fullName>
    </recommendedName>
</protein>
<feature type="compositionally biased region" description="Low complexity" evidence="4">
    <location>
        <begin position="2930"/>
        <end position="2943"/>
    </location>
</feature>
<feature type="compositionally biased region" description="Basic and acidic residues" evidence="4">
    <location>
        <begin position="2130"/>
        <end position="2152"/>
    </location>
</feature>
<feature type="compositionally biased region" description="Basic and acidic residues" evidence="4">
    <location>
        <begin position="375"/>
        <end position="444"/>
    </location>
</feature>
<feature type="region of interest" description="Disordered" evidence="4">
    <location>
        <begin position="1590"/>
        <end position="1665"/>
    </location>
</feature>
<feature type="compositionally biased region" description="Basic and acidic residues" evidence="4">
    <location>
        <begin position="3161"/>
        <end position="3178"/>
    </location>
</feature>
<feature type="compositionally biased region" description="Polar residues" evidence="4">
    <location>
        <begin position="3201"/>
        <end position="3215"/>
    </location>
</feature>
<feature type="region of interest" description="Disordered" evidence="4">
    <location>
        <begin position="134"/>
        <end position="153"/>
    </location>
</feature>
<feature type="compositionally biased region" description="Polar residues" evidence="4">
    <location>
        <begin position="1758"/>
        <end position="1773"/>
    </location>
</feature>
<feature type="compositionally biased region" description="Basic and acidic residues" evidence="4">
    <location>
        <begin position="579"/>
        <end position="594"/>
    </location>
</feature>